<keyword evidence="8" id="KW-0865">Zymogen</keyword>
<protein>
    <recommendedName>
        <fullName evidence="15">Lysosomal Pro-X carboxypeptidase</fullName>
        <ecNumber evidence="14">3.4.16.2</ecNumber>
    </recommendedName>
    <alternativeName>
        <fullName evidence="17">Proline carboxypeptidase</fullName>
    </alternativeName>
    <alternativeName>
        <fullName evidence="16">Prolylcarboxypeptidase</fullName>
    </alternativeName>
</protein>
<evidence type="ECO:0000256" key="10">
    <source>
        <dbReference type="ARBA" id="ARBA00023180"/>
    </source>
</evidence>
<evidence type="ECO:0000256" key="2">
    <source>
        <dbReference type="ARBA" id="ARBA00011079"/>
    </source>
</evidence>
<keyword evidence="6 18" id="KW-0732">Signal</keyword>
<dbReference type="GO" id="GO:0006508">
    <property type="term" value="P:proteolysis"/>
    <property type="evidence" value="ECO:0007669"/>
    <property type="project" value="UniProtKB-KW"/>
</dbReference>
<comment type="subcellular location">
    <subcellularLocation>
        <location evidence="1">Lysosome</location>
    </subcellularLocation>
</comment>
<dbReference type="PANTHER" id="PTHR11010">
    <property type="entry name" value="PROTEASE S28 PRO-X CARBOXYPEPTIDASE-RELATED"/>
    <property type="match status" value="1"/>
</dbReference>
<dbReference type="RefSeq" id="XP_031570369.1">
    <property type="nucleotide sequence ID" value="XM_031714509.1"/>
</dbReference>
<dbReference type="Gene3D" id="1.20.120.980">
    <property type="entry name" value="Serine carboxypeptidase S28, SKS domain"/>
    <property type="match status" value="1"/>
</dbReference>
<gene>
    <name evidence="20" type="primary">LOC116304730</name>
</gene>
<keyword evidence="5" id="KW-0645">Protease</keyword>
<evidence type="ECO:0000256" key="9">
    <source>
        <dbReference type="ARBA" id="ARBA00023157"/>
    </source>
</evidence>
<keyword evidence="4" id="KW-0121">Carboxypeptidase</keyword>
<dbReference type="Proteomes" id="UP000515163">
    <property type="component" value="Unplaced"/>
</dbReference>
<dbReference type="InterPro" id="IPR029058">
    <property type="entry name" value="AB_hydrolase_fold"/>
</dbReference>
<evidence type="ECO:0000256" key="17">
    <source>
        <dbReference type="ARBA" id="ARBA00076608"/>
    </source>
</evidence>
<dbReference type="AlphaFoldDB" id="A0A6P8ITM8"/>
<dbReference type="GO" id="GO:0005764">
    <property type="term" value="C:lysosome"/>
    <property type="evidence" value="ECO:0007669"/>
    <property type="project" value="UniProtKB-SubCell"/>
</dbReference>
<accession>A0A6P8ITM8</accession>
<dbReference type="EC" id="3.4.16.2" evidence="14"/>
<dbReference type="InParanoid" id="A0A6P8ITM8"/>
<evidence type="ECO:0000256" key="5">
    <source>
        <dbReference type="ARBA" id="ARBA00022670"/>
    </source>
</evidence>
<sequence>MAVYRVLIVVFVLFLTSSFGESFRLKARFPNQRTSDHEIAAKKTICPYCKYETKYYEQKLDHFNFEKNETFQQRYLVNRKQWKTGGPIFFYTGNEGDITWFANNTGFMWDNAEEFGAMLVFGEHRYYGETLPFGKKSYESPKYLGYLTSEQALADFAILIRHIKVTFPGAKNSPVIAMGGSYGGMLAAWLRMKYPNVVIGSLAASAPILQFQGLTPCEDFYRIVTDDFNRDGGKPCTDSIRKSWDIIKKLKPTESGRRILSKVFRLCSPLQSEDNVTVLEDWLSETWVNLAMVDYPYAASFLEPLPAWPIKVTCSKLQNEDLPDIALLGAIADAVGVYYNSTGKTKCFNTSQQAVSSLGDKGWYFQACSEMVMPLCTDGKNDMFYPQKWDFESYAKGCQESQKVTPLQYWVETEYGGRSLEAHSNIIFSNGRLDPWYAGGVTTSVSSSLVAVIIEDGAHHLDLRHKNKNDTPSVIRAREIEKHYLHEWIATYNENDTKKVLF</sequence>
<evidence type="ECO:0000256" key="7">
    <source>
        <dbReference type="ARBA" id="ARBA00022801"/>
    </source>
</evidence>
<comment type="subunit">
    <text evidence="3">Homodimer.</text>
</comment>
<feature type="chain" id="PRO_5028416798" description="Lysosomal Pro-X carboxypeptidase" evidence="18">
    <location>
        <begin position="23"/>
        <end position="502"/>
    </location>
</feature>
<evidence type="ECO:0000256" key="15">
    <source>
        <dbReference type="ARBA" id="ARBA00073691"/>
    </source>
</evidence>
<dbReference type="FunCoup" id="A0A6P8ITM8">
    <property type="interactions" value="1142"/>
</dbReference>
<evidence type="ECO:0000256" key="13">
    <source>
        <dbReference type="ARBA" id="ARBA00059701"/>
    </source>
</evidence>
<organism evidence="19 20">
    <name type="scientific">Actinia tenebrosa</name>
    <name type="common">Australian red waratah sea anemone</name>
    <dbReference type="NCBI Taxonomy" id="6105"/>
    <lineage>
        <taxon>Eukaryota</taxon>
        <taxon>Metazoa</taxon>
        <taxon>Cnidaria</taxon>
        <taxon>Anthozoa</taxon>
        <taxon>Hexacorallia</taxon>
        <taxon>Actiniaria</taxon>
        <taxon>Actiniidae</taxon>
        <taxon>Actinia</taxon>
    </lineage>
</organism>
<dbReference type="KEGG" id="aten:116304730"/>
<evidence type="ECO:0000256" key="12">
    <source>
        <dbReference type="ARBA" id="ARBA00052013"/>
    </source>
</evidence>
<keyword evidence="19" id="KW-1185">Reference proteome</keyword>
<dbReference type="GO" id="GO:0004185">
    <property type="term" value="F:serine-type carboxypeptidase activity"/>
    <property type="evidence" value="ECO:0007669"/>
    <property type="project" value="UniProtKB-EC"/>
</dbReference>
<dbReference type="GO" id="GO:0008239">
    <property type="term" value="F:dipeptidyl-peptidase activity"/>
    <property type="evidence" value="ECO:0007669"/>
    <property type="project" value="TreeGrafter"/>
</dbReference>
<dbReference type="OrthoDB" id="2130629at2759"/>
<feature type="signal peptide" evidence="18">
    <location>
        <begin position="1"/>
        <end position="22"/>
    </location>
</feature>
<keyword evidence="7" id="KW-0378">Hydrolase</keyword>
<reference evidence="20" key="1">
    <citation type="submission" date="2025-08" db="UniProtKB">
        <authorList>
            <consortium name="RefSeq"/>
        </authorList>
    </citation>
    <scope>IDENTIFICATION</scope>
</reference>
<dbReference type="InterPro" id="IPR008758">
    <property type="entry name" value="Peptidase_S28"/>
</dbReference>
<keyword evidence="11" id="KW-0458">Lysosome</keyword>
<evidence type="ECO:0000256" key="1">
    <source>
        <dbReference type="ARBA" id="ARBA00004371"/>
    </source>
</evidence>
<evidence type="ECO:0000256" key="18">
    <source>
        <dbReference type="SAM" id="SignalP"/>
    </source>
</evidence>
<comment type="function">
    <text evidence="13">Cleaves C-terminal amino acids linked to proline in peptides such as angiotensin II, III and des-Arg9-bradykinin. This cleavage occurs at acidic pH, but enzymatic activity is retained with some substrates at neutral pH.</text>
</comment>
<dbReference type="SUPFAM" id="SSF53474">
    <property type="entry name" value="alpha/beta-Hydrolases"/>
    <property type="match status" value="1"/>
</dbReference>
<dbReference type="Gene3D" id="3.40.50.1820">
    <property type="entry name" value="alpha/beta hydrolase"/>
    <property type="match status" value="1"/>
</dbReference>
<evidence type="ECO:0000256" key="11">
    <source>
        <dbReference type="ARBA" id="ARBA00023228"/>
    </source>
</evidence>
<evidence type="ECO:0000256" key="16">
    <source>
        <dbReference type="ARBA" id="ARBA00076475"/>
    </source>
</evidence>
<keyword evidence="10" id="KW-0325">Glycoprotein</keyword>
<comment type="catalytic activity">
    <reaction evidence="12">
        <text>Cleavage of a -Pro-|-Xaa bond to release a C-terminal amino acid.</text>
        <dbReference type="EC" id="3.4.16.2"/>
    </reaction>
</comment>
<dbReference type="Pfam" id="PF05577">
    <property type="entry name" value="Peptidase_S28"/>
    <property type="match status" value="1"/>
</dbReference>
<evidence type="ECO:0000256" key="14">
    <source>
        <dbReference type="ARBA" id="ARBA00066456"/>
    </source>
</evidence>
<evidence type="ECO:0000256" key="3">
    <source>
        <dbReference type="ARBA" id="ARBA00011738"/>
    </source>
</evidence>
<evidence type="ECO:0000256" key="8">
    <source>
        <dbReference type="ARBA" id="ARBA00023145"/>
    </source>
</evidence>
<name>A0A6P8ITM8_ACTTE</name>
<dbReference type="FunFam" id="1.20.120.980:FF:000002">
    <property type="entry name" value="lysosomal Pro-X carboxypeptidase"/>
    <property type="match status" value="1"/>
</dbReference>
<evidence type="ECO:0000256" key="4">
    <source>
        <dbReference type="ARBA" id="ARBA00022645"/>
    </source>
</evidence>
<comment type="similarity">
    <text evidence="2">Belongs to the peptidase S28 family.</text>
</comment>
<evidence type="ECO:0000313" key="20">
    <source>
        <dbReference type="RefSeq" id="XP_031570369.1"/>
    </source>
</evidence>
<dbReference type="PANTHER" id="PTHR11010:SF38">
    <property type="entry name" value="LYSOSOMAL PRO-X CARBOXYPEPTIDASE"/>
    <property type="match status" value="1"/>
</dbReference>
<dbReference type="InterPro" id="IPR042269">
    <property type="entry name" value="Ser_carbopepase_S28_SKS"/>
</dbReference>
<evidence type="ECO:0000313" key="19">
    <source>
        <dbReference type="Proteomes" id="UP000515163"/>
    </source>
</evidence>
<proteinExistence type="inferred from homology"/>
<evidence type="ECO:0000256" key="6">
    <source>
        <dbReference type="ARBA" id="ARBA00022729"/>
    </source>
</evidence>
<dbReference type="GeneID" id="116304730"/>
<keyword evidence="9" id="KW-1015">Disulfide bond</keyword>